<sequence length="326" mass="36527">MVEHPERGHVFTDRVLRARGVEETLLLGAPSIRTLFEKLLPDAHVIVRERFSTLSYAGHHKLTRLPKRSVVVAFSAPEIYALAELMRRAYGGCAIVMGGLSPRTRNAQAELYQSGEVDYLVATDAIGMGLNLDADHVAFASLRKFDGQRTRMLRPDEMGQIAGRAGRFRNDGTFGTTAGCSPMDDEDVARIENHHFSPTQFARWRNQELNFASLEALMDSLSKSSPQAGLIRIAPVTDELVLERLVKTHEVSDGIQSERDVQLLWQICQIPDFQSLGPEAHARQLEEIWRQLLHNKGRLPSAYLEKNISRLDHIEGNIDIIASRLA</sequence>
<reference evidence="6" key="1">
    <citation type="journal article" date="2020" name="mSystems">
        <title>Genome- and Community-Level Interaction Insights into Carbon Utilization and Element Cycling Functions of Hydrothermarchaeota in Hydrothermal Sediment.</title>
        <authorList>
            <person name="Zhou Z."/>
            <person name="Liu Y."/>
            <person name="Xu W."/>
            <person name="Pan J."/>
            <person name="Luo Z.H."/>
            <person name="Li M."/>
        </authorList>
    </citation>
    <scope>NUCLEOTIDE SEQUENCE [LARGE SCALE GENOMIC DNA]</scope>
    <source>
        <strain evidence="6">HyVt-489</strain>
    </source>
</reference>
<dbReference type="GO" id="GO:0016787">
    <property type="term" value="F:hydrolase activity"/>
    <property type="evidence" value="ECO:0007669"/>
    <property type="project" value="UniProtKB-KW"/>
</dbReference>
<dbReference type="Pfam" id="PF00271">
    <property type="entry name" value="Helicase_C"/>
    <property type="match status" value="1"/>
</dbReference>
<comment type="caution">
    <text evidence="6">The sequence shown here is derived from an EMBL/GenBank/DDBJ whole genome shotgun (WGS) entry which is preliminary data.</text>
</comment>
<dbReference type="SMART" id="SM00490">
    <property type="entry name" value="HELICc"/>
    <property type="match status" value="1"/>
</dbReference>
<evidence type="ECO:0000256" key="4">
    <source>
        <dbReference type="ARBA" id="ARBA00022840"/>
    </source>
</evidence>
<dbReference type="PANTHER" id="PTHR12131">
    <property type="entry name" value="ATP-DEPENDENT RNA AND DNA HELICASE"/>
    <property type="match status" value="1"/>
</dbReference>
<keyword evidence="1" id="KW-0547">Nucleotide-binding</keyword>
<feature type="domain" description="Helicase C-terminal" evidence="5">
    <location>
        <begin position="39"/>
        <end position="217"/>
    </location>
</feature>
<evidence type="ECO:0000256" key="2">
    <source>
        <dbReference type="ARBA" id="ARBA00022801"/>
    </source>
</evidence>
<dbReference type="PANTHER" id="PTHR12131:SF1">
    <property type="entry name" value="ATP-DEPENDENT RNA HELICASE SUPV3L1, MITOCHONDRIAL-RELATED"/>
    <property type="match status" value="1"/>
</dbReference>
<evidence type="ECO:0000259" key="5">
    <source>
        <dbReference type="PROSITE" id="PS51194"/>
    </source>
</evidence>
<keyword evidence="3" id="KW-0347">Helicase</keyword>
<dbReference type="InterPro" id="IPR027417">
    <property type="entry name" value="P-loop_NTPase"/>
</dbReference>
<feature type="non-terminal residue" evidence="6">
    <location>
        <position position="326"/>
    </location>
</feature>
<dbReference type="Proteomes" id="UP000886042">
    <property type="component" value="Unassembled WGS sequence"/>
</dbReference>
<gene>
    <name evidence="6" type="ORF">ENJ46_02010</name>
</gene>
<dbReference type="GO" id="GO:0005524">
    <property type="term" value="F:ATP binding"/>
    <property type="evidence" value="ECO:0007669"/>
    <property type="project" value="UniProtKB-KW"/>
</dbReference>
<evidence type="ECO:0000256" key="1">
    <source>
        <dbReference type="ARBA" id="ARBA00022741"/>
    </source>
</evidence>
<protein>
    <recommendedName>
        <fullName evidence="5">Helicase C-terminal domain-containing protein</fullName>
    </recommendedName>
</protein>
<dbReference type="EMBL" id="DRMN01000134">
    <property type="protein sequence ID" value="HFB54672.1"/>
    <property type="molecule type" value="Genomic_DNA"/>
</dbReference>
<evidence type="ECO:0000313" key="6">
    <source>
        <dbReference type="EMBL" id="HFB54672.1"/>
    </source>
</evidence>
<dbReference type="SUPFAM" id="SSF52540">
    <property type="entry name" value="P-loop containing nucleoside triphosphate hydrolases"/>
    <property type="match status" value="1"/>
</dbReference>
<dbReference type="InterPro" id="IPR050699">
    <property type="entry name" value="RNA-DNA_Helicase"/>
</dbReference>
<dbReference type="GO" id="GO:0004386">
    <property type="term" value="F:helicase activity"/>
    <property type="evidence" value="ECO:0007669"/>
    <property type="project" value="UniProtKB-KW"/>
</dbReference>
<accession>A0A7C3G852</accession>
<dbReference type="AlphaFoldDB" id="A0A7C3G852"/>
<proteinExistence type="predicted"/>
<dbReference type="PROSITE" id="PS51194">
    <property type="entry name" value="HELICASE_CTER"/>
    <property type="match status" value="1"/>
</dbReference>
<evidence type="ECO:0000256" key="3">
    <source>
        <dbReference type="ARBA" id="ARBA00022806"/>
    </source>
</evidence>
<organism evidence="6">
    <name type="scientific">Hellea balneolensis</name>
    <dbReference type="NCBI Taxonomy" id="287478"/>
    <lineage>
        <taxon>Bacteria</taxon>
        <taxon>Pseudomonadati</taxon>
        <taxon>Pseudomonadota</taxon>
        <taxon>Alphaproteobacteria</taxon>
        <taxon>Maricaulales</taxon>
        <taxon>Robiginitomaculaceae</taxon>
        <taxon>Hellea</taxon>
    </lineage>
</organism>
<dbReference type="InterPro" id="IPR001650">
    <property type="entry name" value="Helicase_C-like"/>
</dbReference>
<keyword evidence="4" id="KW-0067">ATP-binding</keyword>
<keyword evidence="2" id="KW-0378">Hydrolase</keyword>
<dbReference type="Gene3D" id="3.40.50.300">
    <property type="entry name" value="P-loop containing nucleotide triphosphate hydrolases"/>
    <property type="match status" value="1"/>
</dbReference>
<name>A0A7C3G852_9PROT</name>